<dbReference type="AlphaFoldDB" id="A0A670HNK9"/>
<evidence type="ECO:0000313" key="9">
    <source>
        <dbReference type="Proteomes" id="UP000472272"/>
    </source>
</evidence>
<dbReference type="GO" id="GO:0005789">
    <property type="term" value="C:endoplasmic reticulum membrane"/>
    <property type="evidence" value="ECO:0007669"/>
    <property type="project" value="InterPro"/>
</dbReference>
<proteinExistence type="inferred from homology"/>
<evidence type="ECO:0000256" key="1">
    <source>
        <dbReference type="ARBA" id="ARBA00004370"/>
    </source>
</evidence>
<dbReference type="InterPro" id="IPR005351">
    <property type="entry name" value="ASTER"/>
</dbReference>
<comment type="similarity">
    <text evidence="2">Belongs to the Asterix family.</text>
</comment>
<keyword evidence="3" id="KW-0812">Transmembrane</keyword>
<reference evidence="8" key="2">
    <citation type="submission" date="2025-08" db="UniProtKB">
        <authorList>
            <consortium name="Ensembl"/>
        </authorList>
    </citation>
    <scope>IDENTIFICATION</scope>
</reference>
<keyword evidence="4" id="KW-1133">Transmembrane helix</keyword>
<dbReference type="PANTHER" id="PTHR13193">
    <property type="entry name" value="CGI-140"/>
    <property type="match status" value="1"/>
</dbReference>
<feature type="region of interest" description="Disordered" evidence="7">
    <location>
        <begin position="1"/>
        <end position="27"/>
    </location>
</feature>
<evidence type="ECO:0000256" key="4">
    <source>
        <dbReference type="ARBA" id="ARBA00022989"/>
    </source>
</evidence>
<dbReference type="PANTHER" id="PTHR13193:SF0">
    <property type="entry name" value="PAT COMPLEX SUBUNIT ASTERIX"/>
    <property type="match status" value="1"/>
</dbReference>
<protein>
    <recommendedName>
        <fullName evidence="6">PAT complex subunit Asterix</fullName>
    </recommendedName>
</protein>
<dbReference type="Pfam" id="PF03669">
    <property type="entry name" value="ASTER"/>
    <property type="match status" value="1"/>
</dbReference>
<evidence type="ECO:0000313" key="8">
    <source>
        <dbReference type="Ensembl" id="ENSPMRP00000001106.1"/>
    </source>
</evidence>
<evidence type="ECO:0000256" key="7">
    <source>
        <dbReference type="SAM" id="MobiDB-lite"/>
    </source>
</evidence>
<organism evidence="8 9">
    <name type="scientific">Podarcis muralis</name>
    <name type="common">Wall lizard</name>
    <name type="synonym">Lacerta muralis</name>
    <dbReference type="NCBI Taxonomy" id="64176"/>
    <lineage>
        <taxon>Eukaryota</taxon>
        <taxon>Metazoa</taxon>
        <taxon>Chordata</taxon>
        <taxon>Craniata</taxon>
        <taxon>Vertebrata</taxon>
        <taxon>Euteleostomi</taxon>
        <taxon>Lepidosauria</taxon>
        <taxon>Squamata</taxon>
        <taxon>Bifurcata</taxon>
        <taxon>Unidentata</taxon>
        <taxon>Episquamata</taxon>
        <taxon>Laterata</taxon>
        <taxon>Lacertibaenia</taxon>
        <taxon>Lacertidae</taxon>
        <taxon>Podarcis</taxon>
    </lineage>
</organism>
<dbReference type="GO" id="GO:0044183">
    <property type="term" value="F:protein folding chaperone"/>
    <property type="evidence" value="ECO:0007669"/>
    <property type="project" value="InterPro"/>
</dbReference>
<sequence length="102" mass="11674">MAHNNIMDQRHPKGILRSKSPSTENNPVPLYRNLPGMVFGPCGSMLKPKWPAWIDDYCPFISFSNSRSSEQWRTKQVMSSFMSISALVMPYLQNPQPVSCPW</sequence>
<reference evidence="8" key="3">
    <citation type="submission" date="2025-09" db="UniProtKB">
        <authorList>
            <consortium name="Ensembl"/>
        </authorList>
    </citation>
    <scope>IDENTIFICATION</scope>
</reference>
<evidence type="ECO:0000256" key="3">
    <source>
        <dbReference type="ARBA" id="ARBA00022692"/>
    </source>
</evidence>
<evidence type="ECO:0000256" key="5">
    <source>
        <dbReference type="ARBA" id="ARBA00023136"/>
    </source>
</evidence>
<dbReference type="Ensembl" id="ENSPMRT00000001171.1">
    <property type="protein sequence ID" value="ENSPMRP00000001106.1"/>
    <property type="gene ID" value="ENSPMRG00000000814.1"/>
</dbReference>
<dbReference type="GeneTree" id="ENSGT00390000002121"/>
<name>A0A670HNK9_PODMU</name>
<dbReference type="GO" id="GO:0045048">
    <property type="term" value="P:protein insertion into ER membrane"/>
    <property type="evidence" value="ECO:0007669"/>
    <property type="project" value="InterPro"/>
</dbReference>
<reference evidence="8 9" key="1">
    <citation type="journal article" date="2019" name="Proc. Natl. Acad. Sci. U.S.A.">
        <title>Regulatory changes in pterin and carotenoid genes underlie balanced color polymorphisms in the wall lizard.</title>
        <authorList>
            <person name="Andrade P."/>
            <person name="Pinho C."/>
            <person name="Perez I de Lanuza G."/>
            <person name="Afonso S."/>
            <person name="Brejcha J."/>
            <person name="Rubin C.J."/>
            <person name="Wallerman O."/>
            <person name="Pereira P."/>
            <person name="Sabatino S.J."/>
            <person name="Bellati A."/>
            <person name="Pellitteri-Rosa D."/>
            <person name="Bosakova Z."/>
            <person name="Bunikis I."/>
            <person name="Carretero M.A."/>
            <person name="Feiner N."/>
            <person name="Marsik P."/>
            <person name="Pauperio F."/>
            <person name="Salvi D."/>
            <person name="Soler L."/>
            <person name="While G.M."/>
            <person name="Uller T."/>
            <person name="Font E."/>
            <person name="Andersson L."/>
            <person name="Carneiro M."/>
        </authorList>
    </citation>
    <scope>NUCLEOTIDE SEQUENCE</scope>
</reference>
<keyword evidence="9" id="KW-1185">Reference proteome</keyword>
<evidence type="ECO:0000256" key="6">
    <source>
        <dbReference type="ARBA" id="ARBA00024230"/>
    </source>
</evidence>
<accession>A0A670HNK9</accession>
<keyword evidence="5" id="KW-0472">Membrane</keyword>
<dbReference type="Proteomes" id="UP000472272">
    <property type="component" value="Chromosome 1"/>
</dbReference>
<comment type="subcellular location">
    <subcellularLocation>
        <location evidence="1">Membrane</location>
    </subcellularLocation>
</comment>
<evidence type="ECO:0000256" key="2">
    <source>
        <dbReference type="ARBA" id="ARBA00009066"/>
    </source>
</evidence>